<protein>
    <submittedName>
        <fullName evidence="1">Uncharacterized protein</fullName>
    </submittedName>
</protein>
<keyword evidence="2" id="KW-1185">Reference proteome</keyword>
<proteinExistence type="predicted"/>
<sequence>MITTIRKRNMPSVDYIDIIKEEKSVMCRRISTQRNIEWNERKEIMASYLGEITIHGRRNEIPSSFPTFVVTDVLRIFFYVRLKGTTLRTWNLTNKFHLPEAFR</sequence>
<evidence type="ECO:0000313" key="2">
    <source>
        <dbReference type="Proteomes" id="UP000887116"/>
    </source>
</evidence>
<reference evidence="1" key="1">
    <citation type="submission" date="2020-07" db="EMBL/GenBank/DDBJ databases">
        <title>Multicomponent nature underlies the extraordinary mechanical properties of spider dragline silk.</title>
        <authorList>
            <person name="Kono N."/>
            <person name="Nakamura H."/>
            <person name="Mori M."/>
            <person name="Yoshida Y."/>
            <person name="Ohtoshi R."/>
            <person name="Malay A.D."/>
            <person name="Moran D.A.P."/>
            <person name="Tomita M."/>
            <person name="Numata K."/>
            <person name="Arakawa K."/>
        </authorList>
    </citation>
    <scope>NUCLEOTIDE SEQUENCE</scope>
</reference>
<organism evidence="1 2">
    <name type="scientific">Trichonephila clavata</name>
    <name type="common">Joro spider</name>
    <name type="synonym">Nephila clavata</name>
    <dbReference type="NCBI Taxonomy" id="2740835"/>
    <lineage>
        <taxon>Eukaryota</taxon>
        <taxon>Metazoa</taxon>
        <taxon>Ecdysozoa</taxon>
        <taxon>Arthropoda</taxon>
        <taxon>Chelicerata</taxon>
        <taxon>Arachnida</taxon>
        <taxon>Araneae</taxon>
        <taxon>Araneomorphae</taxon>
        <taxon>Entelegynae</taxon>
        <taxon>Araneoidea</taxon>
        <taxon>Nephilidae</taxon>
        <taxon>Trichonephila</taxon>
    </lineage>
</organism>
<dbReference type="EMBL" id="BMAO01038331">
    <property type="protein sequence ID" value="GFR24100.1"/>
    <property type="molecule type" value="Genomic_DNA"/>
</dbReference>
<dbReference type="AlphaFoldDB" id="A0A8X6LW16"/>
<dbReference type="Proteomes" id="UP000887116">
    <property type="component" value="Unassembled WGS sequence"/>
</dbReference>
<comment type="caution">
    <text evidence="1">The sequence shown here is derived from an EMBL/GenBank/DDBJ whole genome shotgun (WGS) entry which is preliminary data.</text>
</comment>
<gene>
    <name evidence="1" type="ORF">TNCT_108351</name>
</gene>
<evidence type="ECO:0000313" key="1">
    <source>
        <dbReference type="EMBL" id="GFR24100.1"/>
    </source>
</evidence>
<accession>A0A8X6LW16</accession>
<name>A0A8X6LW16_TRICU</name>